<dbReference type="AlphaFoldDB" id="A0A396SAA5"/>
<organism evidence="6 7">
    <name type="scientific">Ureibacillus yapensis</name>
    <dbReference type="NCBI Taxonomy" id="2304605"/>
    <lineage>
        <taxon>Bacteria</taxon>
        <taxon>Bacillati</taxon>
        <taxon>Bacillota</taxon>
        <taxon>Bacilli</taxon>
        <taxon>Bacillales</taxon>
        <taxon>Caryophanaceae</taxon>
        <taxon>Ureibacillus</taxon>
    </lineage>
</organism>
<evidence type="ECO:0000256" key="3">
    <source>
        <dbReference type="PIRSR" id="PIRSR603782-1"/>
    </source>
</evidence>
<dbReference type="PANTHER" id="PTHR12151:SF25">
    <property type="entry name" value="LINALOOL DEHYDRATASE_ISOMERASE DOMAIN-CONTAINING PROTEIN"/>
    <property type="match status" value="1"/>
</dbReference>
<accession>A0A396SAA5</accession>
<gene>
    <name evidence="6" type="ORF">D1B33_05075</name>
</gene>
<sequence>MKKKSVGLIGLLLISVILSACSNYKFKAETEYTIDDFTATDHRGEEVTLESLKGKPWLAMFIFTNCTTICQPMTFNMTQIQEELEERGVEDYNLVGFSVDPATDTPEVLSEYLGHYSVPDESKWHLVTGYDQAWIEQFALNSFKSLVKMPTEGDQVIHGSSFYLVDENGIAVKNYTGYSETEEGVPFDTIAIDMETLIEERLGK</sequence>
<dbReference type="PANTHER" id="PTHR12151">
    <property type="entry name" value="ELECTRON TRANSPORT PROTIN SCO1/SENC FAMILY MEMBER"/>
    <property type="match status" value="1"/>
</dbReference>
<feature type="domain" description="Thioredoxin" evidence="5">
    <location>
        <begin position="28"/>
        <end position="197"/>
    </location>
</feature>
<dbReference type="OrthoDB" id="9811998at2"/>
<dbReference type="SUPFAM" id="SSF52833">
    <property type="entry name" value="Thioredoxin-like"/>
    <property type="match status" value="1"/>
</dbReference>
<evidence type="ECO:0000259" key="5">
    <source>
        <dbReference type="PROSITE" id="PS51352"/>
    </source>
</evidence>
<proteinExistence type="inferred from homology"/>
<dbReference type="Proteomes" id="UP000265692">
    <property type="component" value="Unassembled WGS sequence"/>
</dbReference>
<keyword evidence="2 3" id="KW-0186">Copper</keyword>
<dbReference type="PROSITE" id="PS51257">
    <property type="entry name" value="PROKAR_LIPOPROTEIN"/>
    <property type="match status" value="1"/>
</dbReference>
<comment type="similarity">
    <text evidence="1">Belongs to the SCO1/2 family.</text>
</comment>
<keyword evidence="3" id="KW-0479">Metal-binding</keyword>
<evidence type="ECO:0000313" key="6">
    <source>
        <dbReference type="EMBL" id="RHW38261.1"/>
    </source>
</evidence>
<name>A0A396SAA5_9BACL</name>
<dbReference type="InterPro" id="IPR013766">
    <property type="entry name" value="Thioredoxin_domain"/>
</dbReference>
<dbReference type="InterPro" id="IPR003782">
    <property type="entry name" value="SCO1/SenC"/>
</dbReference>
<feature type="binding site" evidence="3">
    <location>
        <position position="66"/>
    </location>
    <ligand>
        <name>Cu cation</name>
        <dbReference type="ChEBI" id="CHEBI:23378"/>
    </ligand>
</feature>
<dbReference type="Pfam" id="PF02630">
    <property type="entry name" value="SCO1-SenC"/>
    <property type="match status" value="1"/>
</dbReference>
<feature type="binding site" evidence="3">
    <location>
        <position position="70"/>
    </location>
    <ligand>
        <name>Cu cation</name>
        <dbReference type="ChEBI" id="CHEBI:23378"/>
    </ligand>
</feature>
<dbReference type="GO" id="GO:0046872">
    <property type="term" value="F:metal ion binding"/>
    <property type="evidence" value="ECO:0007669"/>
    <property type="project" value="UniProtKB-KW"/>
</dbReference>
<dbReference type="InterPro" id="IPR036249">
    <property type="entry name" value="Thioredoxin-like_sf"/>
</dbReference>
<evidence type="ECO:0000256" key="1">
    <source>
        <dbReference type="ARBA" id="ARBA00010996"/>
    </source>
</evidence>
<feature type="binding site" evidence="3">
    <location>
        <position position="158"/>
    </location>
    <ligand>
        <name>Cu cation</name>
        <dbReference type="ChEBI" id="CHEBI:23378"/>
    </ligand>
</feature>
<evidence type="ECO:0000256" key="2">
    <source>
        <dbReference type="ARBA" id="ARBA00023008"/>
    </source>
</evidence>
<dbReference type="CDD" id="cd02968">
    <property type="entry name" value="SCO"/>
    <property type="match status" value="1"/>
</dbReference>
<keyword evidence="4" id="KW-1015">Disulfide bond</keyword>
<dbReference type="RefSeq" id="WP_118875296.1">
    <property type="nucleotide sequence ID" value="NZ_QWEI01000002.1"/>
</dbReference>
<dbReference type="Gene3D" id="3.40.30.10">
    <property type="entry name" value="Glutaredoxin"/>
    <property type="match status" value="1"/>
</dbReference>
<feature type="disulfide bond" description="Redox-active" evidence="4">
    <location>
        <begin position="66"/>
        <end position="70"/>
    </location>
</feature>
<comment type="caution">
    <text evidence="6">The sequence shown here is derived from an EMBL/GenBank/DDBJ whole genome shotgun (WGS) entry which is preliminary data.</text>
</comment>
<evidence type="ECO:0000313" key="7">
    <source>
        <dbReference type="Proteomes" id="UP000265692"/>
    </source>
</evidence>
<evidence type="ECO:0000256" key="4">
    <source>
        <dbReference type="PIRSR" id="PIRSR603782-2"/>
    </source>
</evidence>
<keyword evidence="7" id="KW-1185">Reference proteome</keyword>
<dbReference type="EMBL" id="QWEI01000002">
    <property type="protein sequence ID" value="RHW38261.1"/>
    <property type="molecule type" value="Genomic_DNA"/>
</dbReference>
<reference evidence="6 7" key="1">
    <citation type="submission" date="2018-08" db="EMBL/GenBank/DDBJ databases">
        <title>Lysinibacillus sp. YLB-03 draft genome sequence.</title>
        <authorList>
            <person name="Yu L."/>
        </authorList>
    </citation>
    <scope>NUCLEOTIDE SEQUENCE [LARGE SCALE GENOMIC DNA]</scope>
    <source>
        <strain evidence="6 7">YLB-03</strain>
    </source>
</reference>
<dbReference type="PROSITE" id="PS51352">
    <property type="entry name" value="THIOREDOXIN_2"/>
    <property type="match status" value="1"/>
</dbReference>
<protein>
    <submittedName>
        <fullName evidence="6">SCO family protein</fullName>
    </submittedName>
</protein>